<sequence>MPVIVSQYPPLTTSEDTLGQRTSPNSETTDSEMEPSRPDMLETIESTSLIPYDHGHQRQPLWLNIPEMIQSSSTIIVIQIDPYS</sequence>
<feature type="compositionally biased region" description="Polar residues" evidence="1">
    <location>
        <begin position="9"/>
        <end position="28"/>
    </location>
</feature>
<accession>A0AAV7TFV3</accession>
<dbReference type="EMBL" id="JANPWB010000006">
    <property type="protein sequence ID" value="KAJ1175001.1"/>
    <property type="molecule type" value="Genomic_DNA"/>
</dbReference>
<evidence type="ECO:0000313" key="3">
    <source>
        <dbReference type="Proteomes" id="UP001066276"/>
    </source>
</evidence>
<protein>
    <submittedName>
        <fullName evidence="2">Uncharacterized protein</fullName>
    </submittedName>
</protein>
<keyword evidence="3" id="KW-1185">Reference proteome</keyword>
<name>A0AAV7TFV3_PLEWA</name>
<comment type="caution">
    <text evidence="2">The sequence shown here is derived from an EMBL/GenBank/DDBJ whole genome shotgun (WGS) entry which is preliminary data.</text>
</comment>
<evidence type="ECO:0000313" key="2">
    <source>
        <dbReference type="EMBL" id="KAJ1175001.1"/>
    </source>
</evidence>
<gene>
    <name evidence="2" type="ORF">NDU88_000292</name>
</gene>
<evidence type="ECO:0000256" key="1">
    <source>
        <dbReference type="SAM" id="MobiDB-lite"/>
    </source>
</evidence>
<dbReference type="Proteomes" id="UP001066276">
    <property type="component" value="Chromosome 3_2"/>
</dbReference>
<proteinExistence type="predicted"/>
<dbReference type="AlphaFoldDB" id="A0AAV7TFV3"/>
<reference evidence="2" key="1">
    <citation type="journal article" date="2022" name="bioRxiv">
        <title>Sequencing and chromosome-scale assembly of the giantPleurodeles waltlgenome.</title>
        <authorList>
            <person name="Brown T."/>
            <person name="Elewa A."/>
            <person name="Iarovenko S."/>
            <person name="Subramanian E."/>
            <person name="Araus A.J."/>
            <person name="Petzold A."/>
            <person name="Susuki M."/>
            <person name="Suzuki K.-i.T."/>
            <person name="Hayashi T."/>
            <person name="Toyoda A."/>
            <person name="Oliveira C."/>
            <person name="Osipova E."/>
            <person name="Leigh N.D."/>
            <person name="Simon A."/>
            <person name="Yun M.H."/>
        </authorList>
    </citation>
    <scope>NUCLEOTIDE SEQUENCE</scope>
    <source>
        <strain evidence="2">20211129_DDA</strain>
        <tissue evidence="2">Liver</tissue>
    </source>
</reference>
<feature type="region of interest" description="Disordered" evidence="1">
    <location>
        <begin position="1"/>
        <end position="38"/>
    </location>
</feature>
<organism evidence="2 3">
    <name type="scientific">Pleurodeles waltl</name>
    <name type="common">Iberian ribbed newt</name>
    <dbReference type="NCBI Taxonomy" id="8319"/>
    <lineage>
        <taxon>Eukaryota</taxon>
        <taxon>Metazoa</taxon>
        <taxon>Chordata</taxon>
        <taxon>Craniata</taxon>
        <taxon>Vertebrata</taxon>
        <taxon>Euteleostomi</taxon>
        <taxon>Amphibia</taxon>
        <taxon>Batrachia</taxon>
        <taxon>Caudata</taxon>
        <taxon>Salamandroidea</taxon>
        <taxon>Salamandridae</taxon>
        <taxon>Pleurodelinae</taxon>
        <taxon>Pleurodeles</taxon>
    </lineage>
</organism>